<dbReference type="Pfam" id="PF07751">
    <property type="entry name" value="Abi_2"/>
    <property type="match status" value="1"/>
</dbReference>
<dbReference type="PIRSF" id="PIRSF034934">
    <property type="entry name" value="AbiF_AbiD"/>
    <property type="match status" value="1"/>
</dbReference>
<dbReference type="InterPro" id="IPR011664">
    <property type="entry name" value="Abi_system_AbiD/AbiF-like"/>
</dbReference>
<dbReference type="AlphaFoldDB" id="A0A4R4YXF4"/>
<comment type="caution">
    <text evidence="1">The sequence shown here is derived from an EMBL/GenBank/DDBJ whole genome shotgun (WGS) entry which is preliminary data.</text>
</comment>
<name>A0A4R4YXF4_9ACTN</name>
<proteinExistence type="predicted"/>
<keyword evidence="2" id="KW-1185">Reference proteome</keyword>
<dbReference type="Proteomes" id="UP000295124">
    <property type="component" value="Unassembled WGS sequence"/>
</dbReference>
<reference evidence="1 2" key="1">
    <citation type="submission" date="2019-03" db="EMBL/GenBank/DDBJ databases">
        <title>Draft genome sequences of novel Actinobacteria.</title>
        <authorList>
            <person name="Sahin N."/>
            <person name="Ay H."/>
            <person name="Saygin H."/>
        </authorList>
    </citation>
    <scope>NUCLEOTIDE SEQUENCE [LARGE SCALE GENOMIC DNA]</scope>
    <source>
        <strain evidence="1 2">JCM 13523</strain>
    </source>
</reference>
<dbReference type="OrthoDB" id="5363652at2"/>
<sequence length="329" mass="36686">MAEYQKPWLSVSEQIERLAKRGVDVGDRDETSSLLNAVGYYRLTGYLFPFRSSEWVAGPDGQDALIILDDYQAGTSIAAAAALIDFDRQLRMLVLDGTERIEVSLRTSIGHLLGEVSAYAHTEPANFGPAFTEHGTDSQTGESLPSKLDQWIERVEQRRDSSDEAFVAHFRDRYENKMPIWALTEIMEFGHLARLYAGLNNPLATKIAQWYGVPSKRVMASWIASLNYVRNVAAHHARLFNRKLVVAPKRSSRGSIPALDHLSDHDSAKARFGVYNALAVMAYLIGVIDPSCDWSRRAAELILRFPPSGHISTESLGAPAGWNKLALWQ</sequence>
<gene>
    <name evidence="1" type="ORF">E1263_32600</name>
</gene>
<dbReference type="EMBL" id="SMKX01000134">
    <property type="protein sequence ID" value="TDD49089.1"/>
    <property type="molecule type" value="Genomic_DNA"/>
</dbReference>
<evidence type="ECO:0000313" key="1">
    <source>
        <dbReference type="EMBL" id="TDD49089.1"/>
    </source>
</evidence>
<protein>
    <submittedName>
        <fullName evidence="1">Abi family protein</fullName>
    </submittedName>
</protein>
<dbReference type="RefSeq" id="WP_132174423.1">
    <property type="nucleotide sequence ID" value="NZ_SMKX01000134.1"/>
</dbReference>
<evidence type="ECO:0000313" key="2">
    <source>
        <dbReference type="Proteomes" id="UP000295124"/>
    </source>
</evidence>
<organism evidence="1 2">
    <name type="scientific">Kribbella antibiotica</name>
    <dbReference type="NCBI Taxonomy" id="190195"/>
    <lineage>
        <taxon>Bacteria</taxon>
        <taxon>Bacillati</taxon>
        <taxon>Actinomycetota</taxon>
        <taxon>Actinomycetes</taxon>
        <taxon>Propionibacteriales</taxon>
        <taxon>Kribbellaceae</taxon>
        <taxon>Kribbella</taxon>
    </lineage>
</organism>
<dbReference type="InterPro" id="IPR017034">
    <property type="entry name" value="Abi_system_AbiD/AbiF"/>
</dbReference>
<accession>A0A4R4YXF4</accession>